<name>A0A8H7TTM0_BIOOC</name>
<evidence type="ECO:0000313" key="1">
    <source>
        <dbReference type="EMBL" id="KAF9756763.1"/>
    </source>
</evidence>
<dbReference type="EMBL" id="JADCTT010000002">
    <property type="protein sequence ID" value="KAF9756763.1"/>
    <property type="molecule type" value="Genomic_DNA"/>
</dbReference>
<organism evidence="1 2">
    <name type="scientific">Bionectria ochroleuca</name>
    <name type="common">Gliocladium roseum</name>
    <dbReference type="NCBI Taxonomy" id="29856"/>
    <lineage>
        <taxon>Eukaryota</taxon>
        <taxon>Fungi</taxon>
        <taxon>Dikarya</taxon>
        <taxon>Ascomycota</taxon>
        <taxon>Pezizomycotina</taxon>
        <taxon>Sordariomycetes</taxon>
        <taxon>Hypocreomycetidae</taxon>
        <taxon>Hypocreales</taxon>
        <taxon>Bionectriaceae</taxon>
        <taxon>Clonostachys</taxon>
    </lineage>
</organism>
<protein>
    <submittedName>
        <fullName evidence="1">Uncharacterized protein</fullName>
    </submittedName>
</protein>
<sequence>MYGIPTRLVLNRRDWQLGVAENQRIQSFKNTALDYFILRQAYSLLPSFELWVAKCYLDERVTCTGMRTSWIIAETGVTSVTLSGLAITLRATEYTSFYSRIYQNFFFSVSVLVDSSPQTFVGARAI</sequence>
<comment type="caution">
    <text evidence="1">The sequence shown here is derived from an EMBL/GenBank/DDBJ whole genome shotgun (WGS) entry which is preliminary data.</text>
</comment>
<reference evidence="1" key="1">
    <citation type="submission" date="2020-10" db="EMBL/GenBank/DDBJ databases">
        <title>High-Quality Genome Resource of Clonostachys rosea strain S41 by Oxford Nanopore Long-Read Sequencing.</title>
        <authorList>
            <person name="Wang H."/>
        </authorList>
    </citation>
    <scope>NUCLEOTIDE SEQUENCE</scope>
    <source>
        <strain evidence="1">S41</strain>
    </source>
</reference>
<evidence type="ECO:0000313" key="2">
    <source>
        <dbReference type="Proteomes" id="UP000616885"/>
    </source>
</evidence>
<accession>A0A8H7TTM0</accession>
<dbReference type="Proteomes" id="UP000616885">
    <property type="component" value="Unassembled WGS sequence"/>
</dbReference>
<dbReference type="AlphaFoldDB" id="A0A8H7TTM0"/>
<proteinExistence type="predicted"/>
<gene>
    <name evidence="1" type="ORF">IM811_007707</name>
</gene>